<protein>
    <submittedName>
        <fullName evidence="2">Uncharacterized protein</fullName>
    </submittedName>
</protein>
<feature type="region of interest" description="Disordered" evidence="1">
    <location>
        <begin position="1"/>
        <end position="101"/>
    </location>
</feature>
<feature type="compositionally biased region" description="Low complexity" evidence="1">
    <location>
        <begin position="71"/>
        <end position="87"/>
    </location>
</feature>
<sequence length="154" mass="16227">MAMAGTCGRTEKETGGVREKEGEGREEGKVRGKPSGGAGGGAIQGGVATSSQEESGESKLREPPSAPPRRTAFYPPSTSSSYPAAHSCPIKPPDHRRPALLHHPHATPLLPWFFPNADLDQGHPGARRGRGRLPTAVCAASRLRPTRASSLFCL</sequence>
<feature type="compositionally biased region" description="Gly residues" evidence="1">
    <location>
        <begin position="34"/>
        <end position="44"/>
    </location>
</feature>
<dbReference type="OMA" id="CGRTEKE"/>
<evidence type="ECO:0000256" key="1">
    <source>
        <dbReference type="SAM" id="MobiDB-lite"/>
    </source>
</evidence>
<reference evidence="2" key="1">
    <citation type="journal article" date="2013" name="Nature">
        <title>Draft genome of the wheat A-genome progenitor Triticum urartu.</title>
        <authorList>
            <person name="Ling H.Q."/>
            <person name="Zhao S."/>
            <person name="Liu D."/>
            <person name="Wang J."/>
            <person name="Sun H."/>
            <person name="Zhang C."/>
            <person name="Fan H."/>
            <person name="Li D."/>
            <person name="Dong L."/>
            <person name="Tao Y."/>
            <person name="Gao C."/>
            <person name="Wu H."/>
            <person name="Li Y."/>
            <person name="Cui Y."/>
            <person name="Guo X."/>
            <person name="Zheng S."/>
            <person name="Wang B."/>
            <person name="Yu K."/>
            <person name="Liang Q."/>
            <person name="Yang W."/>
            <person name="Lou X."/>
            <person name="Chen J."/>
            <person name="Feng M."/>
            <person name="Jian J."/>
            <person name="Zhang X."/>
            <person name="Luo G."/>
            <person name="Jiang Y."/>
            <person name="Liu J."/>
            <person name="Wang Z."/>
            <person name="Sha Y."/>
            <person name="Zhang B."/>
            <person name="Wu H."/>
            <person name="Tang D."/>
            <person name="Shen Q."/>
            <person name="Xue P."/>
            <person name="Zou S."/>
            <person name="Wang X."/>
            <person name="Liu X."/>
            <person name="Wang F."/>
            <person name="Yang Y."/>
            <person name="An X."/>
            <person name="Dong Z."/>
            <person name="Zhang K."/>
            <person name="Zhang X."/>
            <person name="Luo M.C."/>
            <person name="Dvorak J."/>
            <person name="Tong Y."/>
            <person name="Wang J."/>
            <person name="Yang H."/>
            <person name="Li Z."/>
            <person name="Wang D."/>
            <person name="Zhang A."/>
            <person name="Wang J."/>
        </authorList>
    </citation>
    <scope>NUCLEOTIDE SEQUENCE</scope>
</reference>
<feature type="compositionally biased region" description="Basic and acidic residues" evidence="1">
    <location>
        <begin position="9"/>
        <end position="30"/>
    </location>
</feature>
<organism evidence="2">
    <name type="scientific">Triticum urartu</name>
    <name type="common">Red wild einkorn</name>
    <name type="synonym">Crithodium urartu</name>
    <dbReference type="NCBI Taxonomy" id="4572"/>
    <lineage>
        <taxon>Eukaryota</taxon>
        <taxon>Viridiplantae</taxon>
        <taxon>Streptophyta</taxon>
        <taxon>Embryophyta</taxon>
        <taxon>Tracheophyta</taxon>
        <taxon>Spermatophyta</taxon>
        <taxon>Magnoliopsida</taxon>
        <taxon>Liliopsida</taxon>
        <taxon>Poales</taxon>
        <taxon>Poaceae</taxon>
        <taxon>BOP clade</taxon>
        <taxon>Pooideae</taxon>
        <taxon>Triticodae</taxon>
        <taxon>Triticeae</taxon>
        <taxon>Triticinae</taxon>
        <taxon>Triticum</taxon>
    </lineage>
</organism>
<accession>M8AF65</accession>
<gene>
    <name evidence="2" type="ORF">TRIUR3_28347</name>
</gene>
<evidence type="ECO:0000313" key="2">
    <source>
        <dbReference type="EMBL" id="EMS63485.1"/>
    </source>
</evidence>
<dbReference type="EMBL" id="KD068983">
    <property type="protein sequence ID" value="EMS63485.1"/>
    <property type="molecule type" value="Genomic_DNA"/>
</dbReference>
<proteinExistence type="predicted"/>
<dbReference type="AlphaFoldDB" id="M8AF65"/>
<name>M8AF65_TRIUA</name>